<dbReference type="EMBL" id="JACHGT010000001">
    <property type="protein sequence ID" value="MBB6032678.1"/>
    <property type="molecule type" value="Genomic_DNA"/>
</dbReference>
<dbReference type="EC" id="3.4.19.13" evidence="1"/>
<dbReference type="RefSeq" id="WP_184785561.1">
    <property type="nucleotide sequence ID" value="NZ_BONT01000035.1"/>
</dbReference>
<reference evidence="1 2" key="1">
    <citation type="submission" date="2020-08" db="EMBL/GenBank/DDBJ databases">
        <title>Genomic Encyclopedia of Type Strains, Phase IV (KMG-IV): sequencing the most valuable type-strain genomes for metagenomic binning, comparative biology and taxonomic classification.</title>
        <authorList>
            <person name="Goeker M."/>
        </authorList>
    </citation>
    <scope>NUCLEOTIDE SEQUENCE [LARGE SCALE GENOMIC DNA]</scope>
    <source>
        <strain evidence="1 2">YIM 65646</strain>
    </source>
</reference>
<keyword evidence="1" id="KW-0378">Hydrolase</keyword>
<evidence type="ECO:0000313" key="2">
    <source>
        <dbReference type="Proteomes" id="UP000548476"/>
    </source>
</evidence>
<name>A0A841FFR2_9ACTN</name>
<dbReference type="InterPro" id="IPR043137">
    <property type="entry name" value="GGT_ssub_C"/>
</dbReference>
<dbReference type="PANTHER" id="PTHR43881:SF5">
    <property type="entry name" value="GAMMA-GLUTAMYLTRANSPEPTIDASE"/>
    <property type="match status" value="1"/>
</dbReference>
<evidence type="ECO:0000313" key="1">
    <source>
        <dbReference type="EMBL" id="MBB6032678.1"/>
    </source>
</evidence>
<dbReference type="Gene3D" id="3.60.20.40">
    <property type="match status" value="1"/>
</dbReference>
<dbReference type="Proteomes" id="UP000548476">
    <property type="component" value="Unassembled WGS sequence"/>
</dbReference>
<dbReference type="SUPFAM" id="SSF56235">
    <property type="entry name" value="N-terminal nucleophile aminohydrolases (Ntn hydrolases)"/>
    <property type="match status" value="1"/>
</dbReference>
<dbReference type="Gene3D" id="1.10.246.130">
    <property type="match status" value="1"/>
</dbReference>
<sequence>MTGTQHAPHGMVCSADRLASSAGVAAMRAGGSAVDAAIATNAVLAVTAPHLCGLGGDLFALVHHGDGPPAALNSSGRAGSGADPERLRAEGHTSMPLFGDIRAVTVPGCVDGWAALHGRYGKLPLDELFATAIGYAEDGFPASPLLVGAVERVAANPHARDLIAATAPGATVRRPGVGRTLRAIAAGGREAFYGGEFGEGLIALGGGEYVAEDLARGFADWVDPLRVRALGHDVWTIGASSQGYLLLLALAVADGLPLPADPDSAAWAHLLIESARVAGYDRPEVLHENADLASLLDPASVSARRDAIDPDRRLDVRDLTGDGDTTYLCAVDADGMGVSLIQSNASGFGSGLFEPATGIGLHNRGLGFNLADGHAAEYRPGRRPPHTLAPALVTRPDGSLRAVTGTMGGDTQPQILLQLLTRVLRDGQSAGTAMDAPRWRVGNVTGFDTWADADAPIELEEAAPASWDALTERGHRVARTAATYGHAQLIEITGEGMRAGASDPRAVVGGAVGY</sequence>
<comment type="caution">
    <text evidence="1">The sequence shown here is derived from an EMBL/GenBank/DDBJ whole genome shotgun (WGS) entry which is preliminary data.</text>
</comment>
<dbReference type="Pfam" id="PF01019">
    <property type="entry name" value="G_glu_transpept"/>
    <property type="match status" value="1"/>
</dbReference>
<proteinExistence type="predicted"/>
<accession>A0A841FFR2</accession>
<keyword evidence="1" id="KW-0808">Transferase</keyword>
<dbReference type="PANTHER" id="PTHR43881">
    <property type="entry name" value="GAMMA-GLUTAMYLTRANSPEPTIDASE (AFU_ORTHOLOGUE AFUA_4G13580)"/>
    <property type="match status" value="1"/>
</dbReference>
<dbReference type="GO" id="GO:0103068">
    <property type="term" value="F:leukotriene C4 gamma-glutamyl transferase activity"/>
    <property type="evidence" value="ECO:0007669"/>
    <property type="project" value="UniProtKB-EC"/>
</dbReference>
<dbReference type="EC" id="2.3.2.2" evidence="1"/>
<dbReference type="GO" id="GO:0036374">
    <property type="term" value="F:glutathione hydrolase activity"/>
    <property type="evidence" value="ECO:0007669"/>
    <property type="project" value="UniProtKB-EC"/>
</dbReference>
<dbReference type="AlphaFoldDB" id="A0A841FFR2"/>
<protein>
    <submittedName>
        <fullName evidence="1">Gamma-glutamyltranspeptidase/glutathione hydrolase</fullName>
        <ecNumber evidence="1">2.3.2.2</ecNumber>
        <ecNumber evidence="1">3.4.19.13</ecNumber>
    </submittedName>
</protein>
<gene>
    <name evidence="1" type="ORF">HNR73_000520</name>
</gene>
<keyword evidence="1" id="KW-0012">Acyltransferase</keyword>
<keyword evidence="2" id="KW-1185">Reference proteome</keyword>
<dbReference type="InterPro" id="IPR052896">
    <property type="entry name" value="GGT-like_enzyme"/>
</dbReference>
<dbReference type="InterPro" id="IPR043138">
    <property type="entry name" value="GGT_lsub"/>
</dbReference>
<dbReference type="PRINTS" id="PR01210">
    <property type="entry name" value="GGTRANSPTASE"/>
</dbReference>
<organism evidence="1 2">
    <name type="scientific">Phytomonospora endophytica</name>
    <dbReference type="NCBI Taxonomy" id="714109"/>
    <lineage>
        <taxon>Bacteria</taxon>
        <taxon>Bacillati</taxon>
        <taxon>Actinomycetota</taxon>
        <taxon>Actinomycetes</taxon>
        <taxon>Micromonosporales</taxon>
        <taxon>Micromonosporaceae</taxon>
        <taxon>Phytomonospora</taxon>
    </lineage>
</organism>
<dbReference type="InterPro" id="IPR029055">
    <property type="entry name" value="Ntn_hydrolases_N"/>
</dbReference>